<comment type="cofactor">
    <cofactor evidence="1">
        <name>Mg(2+)</name>
        <dbReference type="ChEBI" id="CHEBI:18420"/>
    </cofactor>
</comment>
<dbReference type="OrthoDB" id="1929541at2759"/>
<keyword evidence="1" id="KW-0067">ATP-binding</keyword>
<dbReference type="EC" id="5.6.2.3" evidence="1"/>
<dbReference type="GO" id="GO:0016787">
    <property type="term" value="F:hydrolase activity"/>
    <property type="evidence" value="ECO:0007669"/>
    <property type="project" value="UniProtKB-KW"/>
</dbReference>
<keyword evidence="1" id="KW-0547">Nucleotide-binding</keyword>
<dbReference type="SUPFAM" id="SSF52540">
    <property type="entry name" value="P-loop containing nucleoside triphosphate hydrolases"/>
    <property type="match status" value="1"/>
</dbReference>
<feature type="domain" description="DNA helicase Pif1-like 2B" evidence="3">
    <location>
        <begin position="193"/>
        <end position="236"/>
    </location>
</feature>
<comment type="caution">
    <text evidence="4">The sequence shown here is derived from an EMBL/GenBank/DDBJ whole genome shotgun (WGS) entry which is preliminary data.</text>
</comment>
<dbReference type="PANTHER" id="PTHR10492:SF94">
    <property type="entry name" value="ATP-DEPENDENT DNA HELICASE"/>
    <property type="match status" value="1"/>
</dbReference>
<keyword evidence="1 4" id="KW-0347">Helicase</keyword>
<keyword evidence="1" id="KW-0378">Hydrolase</keyword>
<dbReference type="GO" id="GO:0006281">
    <property type="term" value="P:DNA repair"/>
    <property type="evidence" value="ECO:0007669"/>
    <property type="project" value="UniProtKB-KW"/>
</dbReference>
<comment type="catalytic activity">
    <reaction evidence="1">
        <text>ATP + H2O = ADP + phosphate + H(+)</text>
        <dbReference type="Rhea" id="RHEA:13065"/>
        <dbReference type="ChEBI" id="CHEBI:15377"/>
        <dbReference type="ChEBI" id="CHEBI:15378"/>
        <dbReference type="ChEBI" id="CHEBI:30616"/>
        <dbReference type="ChEBI" id="CHEBI:43474"/>
        <dbReference type="ChEBI" id="CHEBI:456216"/>
        <dbReference type="EC" id="5.6.2.3"/>
    </reaction>
</comment>
<dbReference type="AlphaFoldDB" id="A0A834THE8"/>
<dbReference type="GO" id="GO:0000723">
    <property type="term" value="P:telomere maintenance"/>
    <property type="evidence" value="ECO:0007669"/>
    <property type="project" value="InterPro"/>
</dbReference>
<feature type="domain" description="DNA helicase Pif1-like DEAD-box helicase" evidence="2">
    <location>
        <begin position="9"/>
        <end position="81"/>
    </location>
</feature>
<dbReference type="InterPro" id="IPR027417">
    <property type="entry name" value="P-loop_NTPase"/>
</dbReference>
<dbReference type="GO" id="GO:0006310">
    <property type="term" value="P:DNA recombination"/>
    <property type="evidence" value="ECO:0007669"/>
    <property type="project" value="UniProtKB-KW"/>
</dbReference>
<dbReference type="GO" id="GO:0005524">
    <property type="term" value="F:ATP binding"/>
    <property type="evidence" value="ECO:0007669"/>
    <property type="project" value="UniProtKB-KW"/>
</dbReference>
<evidence type="ECO:0000259" key="2">
    <source>
        <dbReference type="Pfam" id="PF05970"/>
    </source>
</evidence>
<dbReference type="PANTHER" id="PTHR10492">
    <property type="match status" value="1"/>
</dbReference>
<dbReference type="InterPro" id="IPR049163">
    <property type="entry name" value="Pif1-like_2B_dom"/>
</dbReference>
<keyword evidence="1" id="KW-0233">DNA recombination</keyword>
<sequence>MELRHQIFLGGRTAHSRFKIRINGNEMSVCNIPKQSGLADLIRRAKLIIWDKAPMTKQWAIEAVDRSLQDIMSNNMLFGGSNCFRRRLQTSLLVVGNEEEISTHDRMIQIPNKMLINCNNENDAEQCLIEEVFPSLSDHAHCSDYISSHAILATNEAVDMLNEKLINIFPGESWIYNSFDQALDDNANYYQKEFLNSLTPNGLPPHKLIPKLNFPIMVLRNIDPANGLYNGTRLVCKGFESNVIHAEISSGQHIGKKVLLVRILLMPTEGECYPFQIRRMQLPIRLSFAMTINKAQGQTIPHVGVYLQIFMWLYLVGSLF</sequence>
<keyword evidence="1" id="KW-0227">DNA damage</keyword>
<evidence type="ECO:0000256" key="1">
    <source>
        <dbReference type="RuleBase" id="RU363044"/>
    </source>
</evidence>
<dbReference type="InterPro" id="IPR010285">
    <property type="entry name" value="DNA_helicase_pif1-like_DEAD"/>
</dbReference>
<keyword evidence="5" id="KW-1185">Reference proteome</keyword>
<evidence type="ECO:0000313" key="5">
    <source>
        <dbReference type="Proteomes" id="UP000634136"/>
    </source>
</evidence>
<organism evidence="4 5">
    <name type="scientific">Senna tora</name>
    <dbReference type="NCBI Taxonomy" id="362788"/>
    <lineage>
        <taxon>Eukaryota</taxon>
        <taxon>Viridiplantae</taxon>
        <taxon>Streptophyta</taxon>
        <taxon>Embryophyta</taxon>
        <taxon>Tracheophyta</taxon>
        <taxon>Spermatophyta</taxon>
        <taxon>Magnoliopsida</taxon>
        <taxon>eudicotyledons</taxon>
        <taxon>Gunneridae</taxon>
        <taxon>Pentapetalae</taxon>
        <taxon>rosids</taxon>
        <taxon>fabids</taxon>
        <taxon>Fabales</taxon>
        <taxon>Fabaceae</taxon>
        <taxon>Caesalpinioideae</taxon>
        <taxon>Cassia clade</taxon>
        <taxon>Senna</taxon>
    </lineage>
</organism>
<comment type="similarity">
    <text evidence="1">Belongs to the helicase family.</text>
</comment>
<dbReference type="EMBL" id="JAAIUW010000008">
    <property type="protein sequence ID" value="KAF7821206.1"/>
    <property type="molecule type" value="Genomic_DNA"/>
</dbReference>
<dbReference type="GO" id="GO:0043139">
    <property type="term" value="F:5'-3' DNA helicase activity"/>
    <property type="evidence" value="ECO:0007669"/>
    <property type="project" value="UniProtKB-EC"/>
</dbReference>
<accession>A0A834THE8</accession>
<proteinExistence type="inferred from homology"/>
<protein>
    <recommendedName>
        <fullName evidence="1">ATP-dependent DNA helicase</fullName>
        <ecNumber evidence="1">5.6.2.3</ecNumber>
    </recommendedName>
</protein>
<keyword evidence="1" id="KW-0234">DNA repair</keyword>
<name>A0A834THE8_9FABA</name>
<evidence type="ECO:0000259" key="3">
    <source>
        <dbReference type="Pfam" id="PF21530"/>
    </source>
</evidence>
<dbReference type="Pfam" id="PF05970">
    <property type="entry name" value="PIF1"/>
    <property type="match status" value="1"/>
</dbReference>
<dbReference type="Pfam" id="PF21530">
    <property type="entry name" value="Pif1_2B_dom"/>
    <property type="match status" value="1"/>
</dbReference>
<evidence type="ECO:0000313" key="4">
    <source>
        <dbReference type="EMBL" id="KAF7821206.1"/>
    </source>
</evidence>
<gene>
    <name evidence="4" type="ORF">G2W53_026661</name>
</gene>
<dbReference type="Proteomes" id="UP000634136">
    <property type="component" value="Unassembled WGS sequence"/>
</dbReference>
<reference evidence="4" key="1">
    <citation type="submission" date="2020-09" db="EMBL/GenBank/DDBJ databases">
        <title>Genome-Enabled Discovery of Anthraquinone Biosynthesis in Senna tora.</title>
        <authorList>
            <person name="Kang S.-H."/>
            <person name="Pandey R.P."/>
            <person name="Lee C.-M."/>
            <person name="Sim J.-S."/>
            <person name="Jeong J.-T."/>
            <person name="Choi B.-S."/>
            <person name="Jung M."/>
            <person name="Ginzburg D."/>
            <person name="Zhao K."/>
            <person name="Won S.Y."/>
            <person name="Oh T.-J."/>
            <person name="Yu Y."/>
            <person name="Kim N.-H."/>
            <person name="Lee O.R."/>
            <person name="Lee T.-H."/>
            <person name="Bashyal P."/>
            <person name="Kim T.-S."/>
            <person name="Lee W.-H."/>
            <person name="Kawkins C."/>
            <person name="Kim C.-K."/>
            <person name="Kim J.S."/>
            <person name="Ahn B.O."/>
            <person name="Rhee S.Y."/>
            <person name="Sohng J.K."/>
        </authorList>
    </citation>
    <scope>NUCLEOTIDE SEQUENCE</scope>
    <source>
        <tissue evidence="4">Leaf</tissue>
    </source>
</reference>